<dbReference type="PROSITE" id="PS50977">
    <property type="entry name" value="HTH_TETR_2"/>
    <property type="match status" value="1"/>
</dbReference>
<organism evidence="5 6">
    <name type="scientific">Bacillus infantis NRRL B-14911</name>
    <dbReference type="NCBI Taxonomy" id="1367477"/>
    <lineage>
        <taxon>Bacteria</taxon>
        <taxon>Bacillati</taxon>
        <taxon>Bacillota</taxon>
        <taxon>Bacilli</taxon>
        <taxon>Bacillales</taxon>
        <taxon>Bacillaceae</taxon>
        <taxon>Bacillus</taxon>
    </lineage>
</organism>
<proteinExistence type="predicted"/>
<evidence type="ECO:0000256" key="3">
    <source>
        <dbReference type="PROSITE-ProRule" id="PRU00335"/>
    </source>
</evidence>
<accession>U5LDC7</accession>
<dbReference type="PRINTS" id="PR00455">
    <property type="entry name" value="HTHTETR"/>
</dbReference>
<dbReference type="STRING" id="1367477.N288_19840"/>
<dbReference type="GO" id="GO:0003677">
    <property type="term" value="F:DNA binding"/>
    <property type="evidence" value="ECO:0007669"/>
    <property type="project" value="UniProtKB-UniRule"/>
</dbReference>
<dbReference type="KEGG" id="bif:N288_19840"/>
<keyword evidence="1" id="KW-0678">Repressor</keyword>
<dbReference type="Gene3D" id="1.10.357.10">
    <property type="entry name" value="Tetracycline Repressor, domain 2"/>
    <property type="match status" value="1"/>
</dbReference>
<gene>
    <name evidence="5" type="ORF">N288_19840</name>
</gene>
<feature type="DNA-binding region" description="H-T-H motif" evidence="3">
    <location>
        <begin position="27"/>
        <end position="46"/>
    </location>
</feature>
<dbReference type="PANTHER" id="PTHR43479:SF11">
    <property type="entry name" value="ACREF_ENVCD OPERON REPRESSOR-RELATED"/>
    <property type="match status" value="1"/>
</dbReference>
<dbReference type="InterPro" id="IPR009057">
    <property type="entry name" value="Homeodomain-like_sf"/>
</dbReference>
<dbReference type="InterPro" id="IPR036271">
    <property type="entry name" value="Tet_transcr_reg_TetR-rel_C_sf"/>
</dbReference>
<dbReference type="Pfam" id="PF00440">
    <property type="entry name" value="TetR_N"/>
    <property type="match status" value="1"/>
</dbReference>
<sequence length="210" mass="24207">MMKKNSKDAIVAAAISLFNTNGFTGTSIRDIAAKAKVNAANIAYYFHNKHGLLEHCFTEFFEGYIAEIEKGFSCLHLGAAAALKIISENILMYHSRNIHLTRFILREVSLDSQVVREIMSTYLMKEKYYLNKVFEIGMRAKEFRSQHPSYLIIQFKGLLSMPFLNMQYVSEVLHVFPNERYFADKYLIEIYNWIDGAVLEHAAREVVMAN</sequence>
<dbReference type="AlphaFoldDB" id="U5LDC7"/>
<dbReference type="Proteomes" id="UP000017805">
    <property type="component" value="Chromosome"/>
</dbReference>
<dbReference type="NCBIfam" id="NF037937">
    <property type="entry name" value="septum_RefZ"/>
    <property type="match status" value="1"/>
</dbReference>
<dbReference type="SUPFAM" id="SSF46689">
    <property type="entry name" value="Homeodomain-like"/>
    <property type="match status" value="1"/>
</dbReference>
<evidence type="ECO:0000256" key="1">
    <source>
        <dbReference type="ARBA" id="ARBA00022491"/>
    </source>
</evidence>
<keyword evidence="6" id="KW-1185">Reference proteome</keyword>
<dbReference type="PANTHER" id="PTHR43479">
    <property type="entry name" value="ACREF/ENVCD OPERON REPRESSOR-RELATED"/>
    <property type="match status" value="1"/>
</dbReference>
<evidence type="ECO:0000313" key="6">
    <source>
        <dbReference type="Proteomes" id="UP000017805"/>
    </source>
</evidence>
<evidence type="ECO:0000259" key="4">
    <source>
        <dbReference type="PROSITE" id="PS50977"/>
    </source>
</evidence>
<name>U5LDC7_9BACI</name>
<dbReference type="HOGENOM" id="CLU_069356_1_4_9"/>
<dbReference type="InterPro" id="IPR050624">
    <property type="entry name" value="HTH-type_Tx_Regulator"/>
</dbReference>
<dbReference type="SUPFAM" id="SSF48498">
    <property type="entry name" value="Tetracyclin repressor-like, C-terminal domain"/>
    <property type="match status" value="1"/>
</dbReference>
<dbReference type="EMBL" id="CP006643">
    <property type="protein sequence ID" value="AGX05844.1"/>
    <property type="molecule type" value="Genomic_DNA"/>
</dbReference>
<keyword evidence="2 3" id="KW-0238">DNA-binding</keyword>
<evidence type="ECO:0000256" key="2">
    <source>
        <dbReference type="ARBA" id="ARBA00023125"/>
    </source>
</evidence>
<dbReference type="InterPro" id="IPR001647">
    <property type="entry name" value="HTH_TetR"/>
</dbReference>
<dbReference type="PATRIC" id="fig|1367477.3.peg.3966"/>
<feature type="domain" description="HTH tetR-type" evidence="4">
    <location>
        <begin position="4"/>
        <end position="64"/>
    </location>
</feature>
<protein>
    <submittedName>
        <fullName evidence="5">Transcriptional regulator</fullName>
    </submittedName>
</protein>
<reference evidence="5 6" key="1">
    <citation type="submission" date="2013-07" db="EMBL/GenBank/DDBJ databases">
        <title>Complete genome sequence of Bacillus infantis NRRL B-14911 that has potential to induce cardiac disease by antigenic mimicry.</title>
        <authorList>
            <person name="Massilamany C."/>
            <person name="Smith T.P.L."/>
            <person name="Loy J.D."/>
            <person name="Barletta R."/>
            <person name="Reddy J."/>
        </authorList>
    </citation>
    <scope>NUCLEOTIDE SEQUENCE [LARGE SCALE GENOMIC DNA]</scope>
    <source>
        <strain evidence="5 6">NRRL B-14911</strain>
    </source>
</reference>
<evidence type="ECO:0000313" key="5">
    <source>
        <dbReference type="EMBL" id="AGX05844.1"/>
    </source>
</evidence>